<keyword evidence="3" id="KW-1185">Reference proteome</keyword>
<evidence type="ECO:0000313" key="2">
    <source>
        <dbReference type="EMBL" id="GAA1980523.1"/>
    </source>
</evidence>
<name>A0ABN2S552_9MICO</name>
<keyword evidence="2" id="KW-0489">Methyltransferase</keyword>
<dbReference type="GO" id="GO:0008168">
    <property type="term" value="F:methyltransferase activity"/>
    <property type="evidence" value="ECO:0007669"/>
    <property type="project" value="UniProtKB-KW"/>
</dbReference>
<dbReference type="InterPro" id="IPR029063">
    <property type="entry name" value="SAM-dependent_MTases_sf"/>
</dbReference>
<protein>
    <submittedName>
        <fullName evidence="2">Class I SAM-dependent methyltransferase</fullName>
    </submittedName>
</protein>
<dbReference type="EMBL" id="BAAAPU010000007">
    <property type="protein sequence ID" value="GAA1980523.1"/>
    <property type="molecule type" value="Genomic_DNA"/>
</dbReference>
<dbReference type="Gene3D" id="3.40.50.150">
    <property type="entry name" value="Vaccinia Virus protein VP39"/>
    <property type="match status" value="1"/>
</dbReference>
<dbReference type="Pfam" id="PF13649">
    <property type="entry name" value="Methyltransf_25"/>
    <property type="match status" value="1"/>
</dbReference>
<comment type="caution">
    <text evidence="2">The sequence shown here is derived from an EMBL/GenBank/DDBJ whole genome shotgun (WGS) entry which is preliminary data.</text>
</comment>
<sequence length="206" mass="22226">MKASDWDERYAAHDLVWSAEPNRFVAEIVGPMTPGRALDVAAGEGRNAIWMAQQGWTVVAADYSTVAVERMRSLAADRLGDDLARLTPLVADATQPAPGGPAAYDLALLSYLQLPAPEWRQALREAVEAVRPGGRVVVVGHAGRNLAEGWGGPGDRSVLYDPDEVLERADGLPVTVEHSGIRERPVDTDEGERVALDTVVVLRREA</sequence>
<dbReference type="Proteomes" id="UP001500013">
    <property type="component" value="Unassembled WGS sequence"/>
</dbReference>
<evidence type="ECO:0000259" key="1">
    <source>
        <dbReference type="Pfam" id="PF13649"/>
    </source>
</evidence>
<accession>A0ABN2S552</accession>
<gene>
    <name evidence="2" type="ORF">GCM10009817_21870</name>
</gene>
<organism evidence="2 3">
    <name type="scientific">Terrabacter lapilli</name>
    <dbReference type="NCBI Taxonomy" id="436231"/>
    <lineage>
        <taxon>Bacteria</taxon>
        <taxon>Bacillati</taxon>
        <taxon>Actinomycetota</taxon>
        <taxon>Actinomycetes</taxon>
        <taxon>Micrococcales</taxon>
        <taxon>Intrasporangiaceae</taxon>
        <taxon>Terrabacter</taxon>
    </lineage>
</organism>
<reference evidence="2 3" key="1">
    <citation type="journal article" date="2019" name="Int. J. Syst. Evol. Microbiol.">
        <title>The Global Catalogue of Microorganisms (GCM) 10K type strain sequencing project: providing services to taxonomists for standard genome sequencing and annotation.</title>
        <authorList>
            <consortium name="The Broad Institute Genomics Platform"/>
            <consortium name="The Broad Institute Genome Sequencing Center for Infectious Disease"/>
            <person name="Wu L."/>
            <person name="Ma J."/>
        </authorList>
    </citation>
    <scope>NUCLEOTIDE SEQUENCE [LARGE SCALE GENOMIC DNA]</scope>
    <source>
        <strain evidence="2 3">JCM 15628</strain>
    </source>
</reference>
<dbReference type="GO" id="GO:0032259">
    <property type="term" value="P:methylation"/>
    <property type="evidence" value="ECO:0007669"/>
    <property type="project" value="UniProtKB-KW"/>
</dbReference>
<dbReference type="SUPFAM" id="SSF53335">
    <property type="entry name" value="S-adenosyl-L-methionine-dependent methyltransferases"/>
    <property type="match status" value="1"/>
</dbReference>
<dbReference type="RefSeq" id="WP_344061880.1">
    <property type="nucleotide sequence ID" value="NZ_BAAAPU010000007.1"/>
</dbReference>
<proteinExistence type="predicted"/>
<feature type="domain" description="Methyltransferase" evidence="1">
    <location>
        <begin position="38"/>
        <end position="134"/>
    </location>
</feature>
<keyword evidence="2" id="KW-0808">Transferase</keyword>
<dbReference type="InterPro" id="IPR041698">
    <property type="entry name" value="Methyltransf_25"/>
</dbReference>
<dbReference type="CDD" id="cd02440">
    <property type="entry name" value="AdoMet_MTases"/>
    <property type="match status" value="1"/>
</dbReference>
<evidence type="ECO:0000313" key="3">
    <source>
        <dbReference type="Proteomes" id="UP001500013"/>
    </source>
</evidence>